<evidence type="ECO:0000256" key="1">
    <source>
        <dbReference type="SAM" id="MobiDB-lite"/>
    </source>
</evidence>
<dbReference type="AlphaFoldDB" id="A0A0G4FVS5"/>
<feature type="compositionally biased region" description="Basic and acidic residues" evidence="1">
    <location>
        <begin position="262"/>
        <end position="286"/>
    </location>
</feature>
<name>A0A0G4FVS5_9ALVE</name>
<reference evidence="2" key="1">
    <citation type="submission" date="2014-11" db="EMBL/GenBank/DDBJ databases">
        <authorList>
            <person name="Otto D Thomas"/>
            <person name="Naeem Raeece"/>
        </authorList>
    </citation>
    <scope>NUCLEOTIDE SEQUENCE</scope>
</reference>
<proteinExistence type="predicted"/>
<feature type="compositionally biased region" description="Basic and acidic residues" evidence="1">
    <location>
        <begin position="229"/>
        <end position="246"/>
    </location>
</feature>
<feature type="compositionally biased region" description="Low complexity" evidence="1">
    <location>
        <begin position="122"/>
        <end position="135"/>
    </location>
</feature>
<feature type="compositionally biased region" description="Basic and acidic residues" evidence="1">
    <location>
        <begin position="505"/>
        <end position="533"/>
    </location>
</feature>
<sequence>MPSAAPPHWQEVFTQEVDHSKSAHRPPYPGNQEERVVLAPPRIPWENVLNDLHFLAPPVEGGMPEPIAKNRGPTDPLSVVPPTQKTPLRHLWPSPAREGPGTGGRGGTPMPSGDGERPAPPAQNSSSSSRDPANQQRERERKPPKERGERGGPHDHRNGATGPIQGRHPQQDRRGPSASAPPPRPPPPAPTRLDEDGWAIEEPTVGNWGTDSEDEQTQRPSPPSNPQRNGKEGGRNGDARGEERGRGGGGGGGRPRYPMQPADHERNGDRDRDRGHREREREREPLGDPFPPRPRRGPSVDRRSDSDSEEDRGRDRGRNGRGRGGRDDDLFGPRRDSREDSQTPPRRRNHRGGRERDDESDEDRRGQRDNGKRTQQERRGSDFDGASTGEELFQEVQRICTPPAPASSRQRLNGLWGSRGRGGPDPERGQQQSGVTGSFMSQGGVRQPPPPHPRSDLSEDDLFGPKKGSVGVEDVGYSGSDRETRQTKATRGSRGKGSNAVIRSQAERDRDWEEEKQRRAEEKRVEEPRKSAQSEDEELCDW</sequence>
<feature type="compositionally biased region" description="Pro residues" evidence="1">
    <location>
        <begin position="179"/>
        <end position="190"/>
    </location>
</feature>
<feature type="compositionally biased region" description="Basic and acidic residues" evidence="1">
    <location>
        <begin position="136"/>
        <end position="158"/>
    </location>
</feature>
<feature type="compositionally biased region" description="Polar residues" evidence="1">
    <location>
        <begin position="429"/>
        <end position="441"/>
    </location>
</feature>
<feature type="compositionally biased region" description="Basic and acidic residues" evidence="1">
    <location>
        <begin position="352"/>
        <end position="382"/>
    </location>
</feature>
<organism evidence="2">
    <name type="scientific">Chromera velia CCMP2878</name>
    <dbReference type="NCBI Taxonomy" id="1169474"/>
    <lineage>
        <taxon>Eukaryota</taxon>
        <taxon>Sar</taxon>
        <taxon>Alveolata</taxon>
        <taxon>Colpodellida</taxon>
        <taxon>Chromeraceae</taxon>
        <taxon>Chromera</taxon>
    </lineage>
</organism>
<feature type="compositionally biased region" description="Basic and acidic residues" evidence="1">
    <location>
        <begin position="298"/>
        <end position="341"/>
    </location>
</feature>
<dbReference type="EMBL" id="CDMZ01000650">
    <property type="protein sequence ID" value="CEM18698.1"/>
    <property type="molecule type" value="Genomic_DNA"/>
</dbReference>
<gene>
    <name evidence="2" type="ORF">Cvel_3775</name>
</gene>
<dbReference type="VEuPathDB" id="CryptoDB:Cvel_3775"/>
<evidence type="ECO:0000313" key="2">
    <source>
        <dbReference type="EMBL" id="CEM18698.1"/>
    </source>
</evidence>
<accession>A0A0G4FVS5</accession>
<protein>
    <submittedName>
        <fullName evidence="2">Uncharacterized protein</fullName>
    </submittedName>
</protein>
<feature type="region of interest" description="Disordered" evidence="1">
    <location>
        <begin position="55"/>
        <end position="542"/>
    </location>
</feature>